<organism evidence="1 2">
    <name type="scientific">Echinicola strongylocentroti</name>
    <dbReference type="NCBI Taxonomy" id="1795355"/>
    <lineage>
        <taxon>Bacteria</taxon>
        <taxon>Pseudomonadati</taxon>
        <taxon>Bacteroidota</taxon>
        <taxon>Cytophagia</taxon>
        <taxon>Cytophagales</taxon>
        <taxon>Cyclobacteriaceae</taxon>
        <taxon>Echinicola</taxon>
    </lineage>
</organism>
<keyword evidence="2" id="KW-1185">Reference proteome</keyword>
<dbReference type="EMBL" id="CP030041">
    <property type="protein sequence ID" value="AWW32403.1"/>
    <property type="molecule type" value="Genomic_DNA"/>
</dbReference>
<dbReference type="RefSeq" id="WP_112785776.1">
    <property type="nucleotide sequence ID" value="NZ_CP030041.1"/>
</dbReference>
<evidence type="ECO:0000313" key="2">
    <source>
        <dbReference type="Proteomes" id="UP000248688"/>
    </source>
</evidence>
<reference evidence="1 2" key="1">
    <citation type="submission" date="2018-06" db="EMBL/GenBank/DDBJ databases">
        <title>Echinicola strongylocentroti sp. nov., isolated from a sea urchin Strongylocentrotus intermedius.</title>
        <authorList>
            <person name="Bae S.S."/>
        </authorList>
    </citation>
    <scope>NUCLEOTIDE SEQUENCE [LARGE SCALE GENOMIC DNA]</scope>
    <source>
        <strain evidence="1 2">MEBiC08714</strain>
    </source>
</reference>
<name>A0A2Z4IQ31_9BACT</name>
<dbReference type="KEGG" id="est:DN752_20910"/>
<protein>
    <submittedName>
        <fullName evidence="1">Uncharacterized protein</fullName>
    </submittedName>
</protein>
<sequence length="127" mass="14547">METVKLVIERQGGKELWGRVNYNDNLITDHANTVPELEAKIKTLLRDFEDVDPDTVEFVYLFDVYALFQRFDFLKISTVAKHAGMNPGLLRQYVSGAKNPSKEQAKRIEDTLHRLALELQEANILVA</sequence>
<proteinExistence type="predicted"/>
<accession>A0A2Z4IQ31</accession>
<evidence type="ECO:0000313" key="1">
    <source>
        <dbReference type="EMBL" id="AWW32403.1"/>
    </source>
</evidence>
<gene>
    <name evidence="1" type="ORF">DN752_20910</name>
</gene>
<dbReference type="AlphaFoldDB" id="A0A2Z4IQ31"/>
<dbReference type="Proteomes" id="UP000248688">
    <property type="component" value="Chromosome"/>
</dbReference>
<dbReference type="OrthoDB" id="676274at2"/>